<dbReference type="PROSITE" id="PS50950">
    <property type="entry name" value="ZF_THAP"/>
    <property type="match status" value="1"/>
</dbReference>
<accession>A0AAV4G927</accession>
<name>A0AAV4G927_9GAST</name>
<evidence type="ECO:0000256" key="1">
    <source>
        <dbReference type="ARBA" id="ARBA00022723"/>
    </source>
</evidence>
<dbReference type="InterPro" id="IPR006612">
    <property type="entry name" value="THAP_Znf"/>
</dbReference>
<dbReference type="AlphaFoldDB" id="A0AAV4G927"/>
<evidence type="ECO:0000256" key="2">
    <source>
        <dbReference type="ARBA" id="ARBA00022771"/>
    </source>
</evidence>
<keyword evidence="8" id="KW-1185">Reference proteome</keyword>
<dbReference type="Proteomes" id="UP000762676">
    <property type="component" value="Unassembled WGS sequence"/>
</dbReference>
<dbReference type="GO" id="GO:0003677">
    <property type="term" value="F:DNA binding"/>
    <property type="evidence" value="ECO:0007669"/>
    <property type="project" value="UniProtKB-UniRule"/>
</dbReference>
<feature type="domain" description="THAP-type" evidence="6">
    <location>
        <begin position="1"/>
        <end position="84"/>
    </location>
</feature>
<keyword evidence="4 5" id="KW-0238">DNA-binding</keyword>
<evidence type="ECO:0000256" key="3">
    <source>
        <dbReference type="ARBA" id="ARBA00022833"/>
    </source>
</evidence>
<evidence type="ECO:0000313" key="7">
    <source>
        <dbReference type="EMBL" id="GFR82122.1"/>
    </source>
</evidence>
<evidence type="ECO:0000256" key="4">
    <source>
        <dbReference type="ARBA" id="ARBA00023125"/>
    </source>
</evidence>
<keyword evidence="1" id="KW-0479">Metal-binding</keyword>
<protein>
    <recommendedName>
        <fullName evidence="6">THAP-type domain-containing protein</fullName>
    </recommendedName>
</protein>
<sequence length="142" mass="16328">MGKYDHCCVGLCSNTRSRPELVKKRSHVDEMQWFSVTNEEKRRQWERQIRKGRADFNMTMTMKVCSNHFIDARPTPSNPVPVLFLTQSDYKANSPQKRSLPTKCETPISSKKKKTDCIEVRDKPTSTSSSETTIISLPLAFN</sequence>
<proteinExistence type="predicted"/>
<reference evidence="7 8" key="1">
    <citation type="journal article" date="2021" name="Elife">
        <title>Chloroplast acquisition without the gene transfer in kleptoplastic sea slugs, Plakobranchus ocellatus.</title>
        <authorList>
            <person name="Maeda T."/>
            <person name="Takahashi S."/>
            <person name="Yoshida T."/>
            <person name="Shimamura S."/>
            <person name="Takaki Y."/>
            <person name="Nagai Y."/>
            <person name="Toyoda A."/>
            <person name="Suzuki Y."/>
            <person name="Arimoto A."/>
            <person name="Ishii H."/>
            <person name="Satoh N."/>
            <person name="Nishiyama T."/>
            <person name="Hasebe M."/>
            <person name="Maruyama T."/>
            <person name="Minagawa J."/>
            <person name="Obokata J."/>
            <person name="Shigenobu S."/>
        </authorList>
    </citation>
    <scope>NUCLEOTIDE SEQUENCE [LARGE SCALE GENOMIC DNA]</scope>
</reference>
<keyword evidence="3" id="KW-0862">Zinc</keyword>
<dbReference type="SUPFAM" id="SSF57716">
    <property type="entry name" value="Glucocorticoid receptor-like (DNA-binding domain)"/>
    <property type="match status" value="1"/>
</dbReference>
<evidence type="ECO:0000313" key="8">
    <source>
        <dbReference type="Proteomes" id="UP000762676"/>
    </source>
</evidence>
<organism evidence="7 8">
    <name type="scientific">Elysia marginata</name>
    <dbReference type="NCBI Taxonomy" id="1093978"/>
    <lineage>
        <taxon>Eukaryota</taxon>
        <taxon>Metazoa</taxon>
        <taxon>Spiralia</taxon>
        <taxon>Lophotrochozoa</taxon>
        <taxon>Mollusca</taxon>
        <taxon>Gastropoda</taxon>
        <taxon>Heterobranchia</taxon>
        <taxon>Euthyneura</taxon>
        <taxon>Panpulmonata</taxon>
        <taxon>Sacoglossa</taxon>
        <taxon>Placobranchoidea</taxon>
        <taxon>Plakobranchidae</taxon>
        <taxon>Elysia</taxon>
    </lineage>
</organism>
<dbReference type="EMBL" id="BMAT01001244">
    <property type="protein sequence ID" value="GFR82122.1"/>
    <property type="molecule type" value="Genomic_DNA"/>
</dbReference>
<evidence type="ECO:0000259" key="6">
    <source>
        <dbReference type="PROSITE" id="PS50950"/>
    </source>
</evidence>
<evidence type="ECO:0000256" key="5">
    <source>
        <dbReference type="PROSITE-ProRule" id="PRU00309"/>
    </source>
</evidence>
<dbReference type="Pfam" id="PF05485">
    <property type="entry name" value="THAP"/>
    <property type="match status" value="1"/>
</dbReference>
<keyword evidence="2 5" id="KW-0863">Zinc-finger</keyword>
<dbReference type="GO" id="GO:0008270">
    <property type="term" value="F:zinc ion binding"/>
    <property type="evidence" value="ECO:0007669"/>
    <property type="project" value="UniProtKB-KW"/>
</dbReference>
<gene>
    <name evidence="7" type="ORF">ElyMa_000619300</name>
</gene>
<comment type="caution">
    <text evidence="7">The sequence shown here is derived from an EMBL/GenBank/DDBJ whole genome shotgun (WGS) entry which is preliminary data.</text>
</comment>